<name>A0A6C0CTZ8_9ZZZZ</name>
<reference evidence="1" key="1">
    <citation type="journal article" date="2020" name="Nature">
        <title>Giant virus diversity and host interactions through global metagenomics.</title>
        <authorList>
            <person name="Schulz F."/>
            <person name="Roux S."/>
            <person name="Paez-Espino D."/>
            <person name="Jungbluth S."/>
            <person name="Walsh D.A."/>
            <person name="Denef V.J."/>
            <person name="McMahon K.D."/>
            <person name="Konstantinidis K.T."/>
            <person name="Eloe-Fadrosh E.A."/>
            <person name="Kyrpides N.C."/>
            <person name="Woyke T."/>
        </authorList>
    </citation>
    <scope>NUCLEOTIDE SEQUENCE</scope>
    <source>
        <strain evidence="1">GVMAG-M-3300021962-46</strain>
    </source>
</reference>
<protein>
    <submittedName>
        <fullName evidence="1">Uncharacterized protein</fullName>
    </submittedName>
</protein>
<dbReference type="AlphaFoldDB" id="A0A6C0CTZ8"/>
<accession>A0A6C0CTZ8</accession>
<proteinExistence type="predicted"/>
<organism evidence="1">
    <name type="scientific">viral metagenome</name>
    <dbReference type="NCBI Taxonomy" id="1070528"/>
    <lineage>
        <taxon>unclassified sequences</taxon>
        <taxon>metagenomes</taxon>
        <taxon>organismal metagenomes</taxon>
    </lineage>
</organism>
<evidence type="ECO:0000313" key="1">
    <source>
        <dbReference type="EMBL" id="QHT07169.1"/>
    </source>
</evidence>
<sequence length="196" mass="24012">MQIYTPIKYKQEQLTRWILSWIPTYIHQVFYIPERSSYITKIFNYRLKQQLLSNHPDNEFKSGYYLFVYWNNHTYQMERIFMHTDHMFKALDIQDLQDVWGFSHHDLIDLLNRYLKKHATKSIIDIFIKDDNCFSILHKYLPSFQLPKNATARLVHIIYQCETEQPHDLKQEDFKVTFYTDTLDEFTINQDDYLYS</sequence>
<dbReference type="EMBL" id="MN739480">
    <property type="protein sequence ID" value="QHT07169.1"/>
    <property type="molecule type" value="Genomic_DNA"/>
</dbReference>